<dbReference type="STRING" id="1859457.BET10_05580"/>
<dbReference type="InterPro" id="IPR020806">
    <property type="entry name" value="PKS_PP-bd"/>
</dbReference>
<dbReference type="SUPFAM" id="SSF52777">
    <property type="entry name" value="CoA-dependent acyltransferases"/>
    <property type="match status" value="2"/>
</dbReference>
<dbReference type="Gene3D" id="2.30.38.10">
    <property type="entry name" value="Luciferase, Domain 3"/>
    <property type="match status" value="1"/>
</dbReference>
<dbReference type="InterPro" id="IPR000873">
    <property type="entry name" value="AMP-dep_synth/lig_dom"/>
</dbReference>
<dbReference type="InterPro" id="IPR045851">
    <property type="entry name" value="AMP-bd_C_sf"/>
</dbReference>
<dbReference type="PROSITE" id="PS00455">
    <property type="entry name" value="AMP_BINDING"/>
    <property type="match status" value="1"/>
</dbReference>
<dbReference type="CDD" id="cd19531">
    <property type="entry name" value="LCL_NRPS-like"/>
    <property type="match status" value="1"/>
</dbReference>
<dbReference type="Pfam" id="PF00501">
    <property type="entry name" value="AMP-binding"/>
    <property type="match status" value="1"/>
</dbReference>
<dbReference type="GO" id="GO:0044550">
    <property type="term" value="P:secondary metabolite biosynthetic process"/>
    <property type="evidence" value="ECO:0007669"/>
    <property type="project" value="TreeGrafter"/>
</dbReference>
<dbReference type="InterPro" id="IPR010071">
    <property type="entry name" value="AA_adenyl_dom"/>
</dbReference>
<dbReference type="CDD" id="cd05930">
    <property type="entry name" value="A_NRPS"/>
    <property type="match status" value="1"/>
</dbReference>
<sequence length="1156" mass="131010">MIMELVRDIQRRDLKVSLDANGDLKLQGELKNADSEFLSRLKESKSVLVDWLRQHSQNHVQIGKADRTKPLLASFAQQRLWLAQQIDESSARNHVVLTTQIDNGVDKNAFKQALAHIVQRHEVLRTTFVASSVGVEQCIQQSVQIPTHFEVINYISHAKLHEQIQSKLQLENQESFDLEEGPLMRVCVLECANDQEKKLTVVNFCFHHIVTDAVSTDIFLTEFMHCYTKFLQGSEPNLPELQIQYADFAQWQQEIENRGGFERQKAFWREQLKDAPHVHCLPLDGLRKAQSANRAGEVRLLLGSEDTEALKAFAKKRGVTLFMLLHAALGLVISKHSQHDTVVIGSPVANRTNAETTGLMGFFVNNLVLRTSTSHDTVEQYLSHVQSVNQLSQSNQELPFELVLEAAGASRSNLYNPLFQIMLNLKNEDEEFVEVLEGTRGYSSKSEQIKFDIDINFRNYDNELELIWAYNTDLFGTHRMEVMAQQTMDSLRQFTRIENLNDVAVSELLAATSDEIDHLMALSNSRHKSNSERPRTEFIHELFNAQAKCNPKRAAIVDVQGTISYQLLNERSNQLANYLIKNGVQKHARVGILLTRQAEFFVTLLGILKAGAVYVPFDPEHPVQRLSYMLEDCAPQVLITCEGEAKHIAELQSQCQIIQIDSNQVRQDIADCEIDSVNVAFQLSANDPAYIIYTSGSTGQPKGTVISHRSVSWFAHWQQQAFDVSSDSKVLQYFPYCFDASVWEWCMALCSGASLHLCTKEERLCSETLQNKMIDEQITHATCTPNVFKFISSKEAYTLKYLFIGGEAVPQALCNEWSEKYQFVNCYGPTETTVISSYSILSPNEPVNIGKPTLGAHHFVLNENKEMVPFGAVGELYIGGEQLAIEYLNQPELTAERFSMVTLSDGVKRRLYRTGDIVRFNHNEKLEFLGRVDKQVKVRGNRIELEEIKFHINVSDAISACEVLVINSASVHPVIAAFLVPHSSACADDEKARHEKEIITRLRAALPSYMQVQSFVWLEHLPFTVNDKIDTEKLTELFCTEVGNKERKVPSFDLEEAVFKQWETHIPAERIGVDDNFFALGGHSILAVRILSELNSSFNVKLELKDLFENATIEELTLVLAEKIAMQQQTEEAFEAFFMSLPNDIAQQVLSKLVEH</sequence>
<dbReference type="FunFam" id="3.40.50.980:FF:000001">
    <property type="entry name" value="Non-ribosomal peptide synthetase"/>
    <property type="match status" value="1"/>
</dbReference>
<evidence type="ECO:0000256" key="1">
    <source>
        <dbReference type="ARBA" id="ARBA00001957"/>
    </source>
</evidence>
<dbReference type="AlphaFoldDB" id="A0A1S1MZ73"/>
<dbReference type="SUPFAM" id="SSF56801">
    <property type="entry name" value="Acetyl-CoA synthetase-like"/>
    <property type="match status" value="1"/>
</dbReference>
<dbReference type="PANTHER" id="PTHR45527:SF1">
    <property type="entry name" value="FATTY ACID SYNTHASE"/>
    <property type="match status" value="1"/>
</dbReference>
<dbReference type="SMART" id="SM00823">
    <property type="entry name" value="PKS_PP"/>
    <property type="match status" value="1"/>
</dbReference>
<reference evidence="5 6" key="1">
    <citation type="submission" date="2016-09" db="EMBL/GenBank/DDBJ databases">
        <title>Pseudoalteromonas amylolytica sp. nov., isolated from the surface seawater.</title>
        <authorList>
            <person name="Wu Y.-H."/>
            <person name="Cheng H."/>
            <person name="Jin X.-B."/>
            <person name="Wang C.-S."/>
            <person name="Xu X.-W."/>
        </authorList>
    </citation>
    <scope>NUCLEOTIDE SEQUENCE [LARGE SCALE GENOMIC DNA]</scope>
    <source>
        <strain evidence="5 6">JW1</strain>
    </source>
</reference>
<evidence type="ECO:0000259" key="4">
    <source>
        <dbReference type="PROSITE" id="PS50075"/>
    </source>
</evidence>
<dbReference type="Gene3D" id="3.30.300.30">
    <property type="match status" value="1"/>
</dbReference>
<dbReference type="EMBL" id="MKJU01000008">
    <property type="protein sequence ID" value="OHU92394.1"/>
    <property type="molecule type" value="Genomic_DNA"/>
</dbReference>
<proteinExistence type="predicted"/>
<gene>
    <name evidence="5" type="ORF">BET10_05580</name>
</gene>
<evidence type="ECO:0000313" key="6">
    <source>
        <dbReference type="Proteomes" id="UP000179786"/>
    </source>
</evidence>
<comment type="caution">
    <text evidence="5">The sequence shown here is derived from an EMBL/GenBank/DDBJ whole genome shotgun (WGS) entry which is preliminary data.</text>
</comment>
<dbReference type="GO" id="GO:0005737">
    <property type="term" value="C:cytoplasm"/>
    <property type="evidence" value="ECO:0007669"/>
    <property type="project" value="TreeGrafter"/>
</dbReference>
<dbReference type="InterPro" id="IPR023213">
    <property type="entry name" value="CAT-like_dom_sf"/>
</dbReference>
<dbReference type="GO" id="GO:0003824">
    <property type="term" value="F:catalytic activity"/>
    <property type="evidence" value="ECO:0007669"/>
    <property type="project" value="InterPro"/>
</dbReference>
<evidence type="ECO:0000313" key="5">
    <source>
        <dbReference type="EMBL" id="OHU92394.1"/>
    </source>
</evidence>
<dbReference type="Gene3D" id="1.10.1200.10">
    <property type="entry name" value="ACP-like"/>
    <property type="match status" value="1"/>
</dbReference>
<dbReference type="PANTHER" id="PTHR45527">
    <property type="entry name" value="NONRIBOSOMAL PEPTIDE SYNTHETASE"/>
    <property type="match status" value="1"/>
</dbReference>
<dbReference type="PROSITE" id="PS50075">
    <property type="entry name" value="CARRIER"/>
    <property type="match status" value="1"/>
</dbReference>
<dbReference type="Gene3D" id="3.40.50.980">
    <property type="match status" value="2"/>
</dbReference>
<comment type="cofactor">
    <cofactor evidence="1">
        <name>pantetheine 4'-phosphate</name>
        <dbReference type="ChEBI" id="CHEBI:47942"/>
    </cofactor>
</comment>
<evidence type="ECO:0000256" key="2">
    <source>
        <dbReference type="ARBA" id="ARBA00022450"/>
    </source>
</evidence>
<dbReference type="Pfam" id="PF00668">
    <property type="entry name" value="Condensation"/>
    <property type="match status" value="1"/>
</dbReference>
<dbReference type="GO" id="GO:0043041">
    <property type="term" value="P:amino acid activation for nonribosomal peptide biosynthetic process"/>
    <property type="evidence" value="ECO:0007669"/>
    <property type="project" value="TreeGrafter"/>
</dbReference>
<dbReference type="InterPro" id="IPR020845">
    <property type="entry name" value="AMP-binding_CS"/>
</dbReference>
<evidence type="ECO:0000256" key="3">
    <source>
        <dbReference type="ARBA" id="ARBA00022553"/>
    </source>
</evidence>
<dbReference type="Gene3D" id="3.30.559.30">
    <property type="entry name" value="Nonribosomal peptide synthetase, condensation domain"/>
    <property type="match status" value="1"/>
</dbReference>
<keyword evidence="3" id="KW-0597">Phosphoprotein</keyword>
<feature type="domain" description="Carrier" evidence="4">
    <location>
        <begin position="1049"/>
        <end position="1124"/>
    </location>
</feature>
<dbReference type="InterPro" id="IPR006162">
    <property type="entry name" value="Ppantetheine_attach_site"/>
</dbReference>
<dbReference type="Pfam" id="PF00550">
    <property type="entry name" value="PP-binding"/>
    <property type="match status" value="1"/>
</dbReference>
<dbReference type="PROSITE" id="PS00012">
    <property type="entry name" value="PHOSPHOPANTETHEINE"/>
    <property type="match status" value="1"/>
</dbReference>
<keyword evidence="6" id="KW-1185">Reference proteome</keyword>
<keyword evidence="2" id="KW-0596">Phosphopantetheine</keyword>
<protein>
    <recommendedName>
        <fullName evidence="4">Carrier domain-containing protein</fullName>
    </recommendedName>
</protein>
<accession>A0A1S1MZ73</accession>
<dbReference type="FunFam" id="3.40.50.12780:FF:000012">
    <property type="entry name" value="Non-ribosomal peptide synthetase"/>
    <property type="match status" value="1"/>
</dbReference>
<dbReference type="InterPro" id="IPR009081">
    <property type="entry name" value="PP-bd_ACP"/>
</dbReference>
<dbReference type="OrthoDB" id="9757559at2"/>
<dbReference type="GO" id="GO:0031177">
    <property type="term" value="F:phosphopantetheine binding"/>
    <property type="evidence" value="ECO:0007669"/>
    <property type="project" value="InterPro"/>
</dbReference>
<dbReference type="InterPro" id="IPR001242">
    <property type="entry name" value="Condensation_dom"/>
</dbReference>
<dbReference type="InterPro" id="IPR036736">
    <property type="entry name" value="ACP-like_sf"/>
</dbReference>
<name>A0A1S1MZ73_9GAMM</name>
<dbReference type="Proteomes" id="UP000179786">
    <property type="component" value="Unassembled WGS sequence"/>
</dbReference>
<dbReference type="Gene3D" id="3.30.559.10">
    <property type="entry name" value="Chloramphenicol acetyltransferase-like domain"/>
    <property type="match status" value="1"/>
</dbReference>
<organism evidence="5 6">
    <name type="scientific">Pseudoalteromonas amylolytica</name>
    <dbReference type="NCBI Taxonomy" id="1859457"/>
    <lineage>
        <taxon>Bacteria</taxon>
        <taxon>Pseudomonadati</taxon>
        <taxon>Pseudomonadota</taxon>
        <taxon>Gammaproteobacteria</taxon>
        <taxon>Alteromonadales</taxon>
        <taxon>Pseudoalteromonadaceae</taxon>
        <taxon>Pseudoalteromonas</taxon>
    </lineage>
</organism>
<dbReference type="NCBIfam" id="TIGR01733">
    <property type="entry name" value="AA-adenyl-dom"/>
    <property type="match status" value="1"/>
</dbReference>
<dbReference type="SUPFAM" id="SSF47336">
    <property type="entry name" value="ACP-like"/>
    <property type="match status" value="1"/>
</dbReference>